<accession>A0A507ZRY0</accession>
<evidence type="ECO:0000256" key="1">
    <source>
        <dbReference type="SAM" id="SignalP"/>
    </source>
</evidence>
<evidence type="ECO:0000313" key="2">
    <source>
        <dbReference type="EMBL" id="TQD40556.1"/>
    </source>
</evidence>
<dbReference type="AlphaFoldDB" id="A0A507ZRY0"/>
<keyword evidence="3" id="KW-1185">Reference proteome</keyword>
<reference evidence="2 3" key="1">
    <citation type="submission" date="2019-06" db="EMBL/GenBank/DDBJ databases">
        <title>Flavibacter putida gen. nov., sp. nov., a novel marine bacterium of the family Flavobacteriaceae isolated from coastal seawater.</title>
        <authorList>
            <person name="Feng X."/>
        </authorList>
    </citation>
    <scope>NUCLEOTIDE SEQUENCE [LARGE SCALE GENOMIC DNA]</scope>
    <source>
        <strain evidence="2 3">PLHSN227</strain>
    </source>
</reference>
<organism evidence="2 3">
    <name type="scientific">Haloflavibacter putidus</name>
    <dbReference type="NCBI Taxonomy" id="2576776"/>
    <lineage>
        <taxon>Bacteria</taxon>
        <taxon>Pseudomonadati</taxon>
        <taxon>Bacteroidota</taxon>
        <taxon>Flavobacteriia</taxon>
        <taxon>Flavobacteriales</taxon>
        <taxon>Flavobacteriaceae</taxon>
        <taxon>Haloflavibacter</taxon>
    </lineage>
</organism>
<protein>
    <recommendedName>
        <fullName evidence="4">TraB/GumN family protein</fullName>
    </recommendedName>
</protein>
<name>A0A507ZRY0_9FLAO</name>
<dbReference type="Proteomes" id="UP000317169">
    <property type="component" value="Unassembled WGS sequence"/>
</dbReference>
<sequence length="288" mass="33371">MKFILIPFLICCSLSQAIAQTTFKDPDVFLRKGEQVPQVLLVGSFHFNYPGLDAHKTTEEDKINIYSKKRQLELQELLDYISKFNPTKIMVEAGKNTGYLFANYKAYKNGTEKLRASETSQIGMRLVNRFNLDTIYGVDAPSLLYELQLKKDTSSPETYIDTITKRHYFGGEDKISKRYYKYYRYKDQVEVNTTLLQSFKYMNSEKALNRGFGAYIAGGQFTSDANEGPDALSMLWLNRNLRIFRNIQKIENTKNDRILVLFGAGHVPILKWLFECTPEYELVEFNNL</sequence>
<feature type="chain" id="PRO_5021362142" description="TraB/GumN family protein" evidence="1">
    <location>
        <begin position="20"/>
        <end position="288"/>
    </location>
</feature>
<dbReference type="OrthoDB" id="7055505at2"/>
<dbReference type="RefSeq" id="WP_141420288.1">
    <property type="nucleotide sequence ID" value="NZ_VIAR01000001.1"/>
</dbReference>
<evidence type="ECO:0000313" key="3">
    <source>
        <dbReference type="Proteomes" id="UP000317169"/>
    </source>
</evidence>
<dbReference type="InterPro" id="IPR043749">
    <property type="entry name" value="DUF5694"/>
</dbReference>
<proteinExistence type="predicted"/>
<feature type="signal peptide" evidence="1">
    <location>
        <begin position="1"/>
        <end position="19"/>
    </location>
</feature>
<comment type="caution">
    <text evidence="2">The sequence shown here is derived from an EMBL/GenBank/DDBJ whole genome shotgun (WGS) entry which is preliminary data.</text>
</comment>
<gene>
    <name evidence="2" type="ORF">FKR84_00840</name>
</gene>
<dbReference type="Pfam" id="PF18950">
    <property type="entry name" value="DUF5694"/>
    <property type="match status" value="1"/>
</dbReference>
<keyword evidence="1" id="KW-0732">Signal</keyword>
<evidence type="ECO:0008006" key="4">
    <source>
        <dbReference type="Google" id="ProtNLM"/>
    </source>
</evidence>
<dbReference type="EMBL" id="VIAR01000001">
    <property type="protein sequence ID" value="TQD40556.1"/>
    <property type="molecule type" value="Genomic_DNA"/>
</dbReference>